<organism evidence="6 7">
    <name type="scientific">Discina gigas</name>
    <dbReference type="NCBI Taxonomy" id="1032678"/>
    <lineage>
        <taxon>Eukaryota</taxon>
        <taxon>Fungi</taxon>
        <taxon>Dikarya</taxon>
        <taxon>Ascomycota</taxon>
        <taxon>Pezizomycotina</taxon>
        <taxon>Pezizomycetes</taxon>
        <taxon>Pezizales</taxon>
        <taxon>Discinaceae</taxon>
        <taxon>Discina</taxon>
    </lineage>
</organism>
<evidence type="ECO:0000313" key="7">
    <source>
        <dbReference type="Proteomes" id="UP001447188"/>
    </source>
</evidence>
<dbReference type="PANTHER" id="PTHR10328">
    <property type="entry name" value="PROTEIN MAX MYC-ASSOCIATED FACTOR X"/>
    <property type="match status" value="1"/>
</dbReference>
<keyword evidence="2" id="KW-0539">Nucleus</keyword>
<dbReference type="PANTHER" id="PTHR10328:SF12">
    <property type="entry name" value="CARBOHYDRATE-RESPONSIVE ELEMENT-BINDING PROTEIN"/>
    <property type="match status" value="1"/>
</dbReference>
<feature type="region of interest" description="Disordered" evidence="4">
    <location>
        <begin position="1"/>
        <end position="23"/>
    </location>
</feature>
<name>A0ABR3GLA9_9PEZI</name>
<sequence length="111" mass="13080">MGRLTIPGGMEHTGEKMTKHEKRRINHLNSEKKRRENIKDGMDALLKLVPQCTDPQMSKANILKKTKEFILEIHDANKNLQTELKRARQEIDELRRYVGHQQDPYKFACRL</sequence>
<dbReference type="CDD" id="cd11405">
    <property type="entry name" value="bHLHzip_MLXIP_like"/>
    <property type="match status" value="1"/>
</dbReference>
<feature type="coiled-coil region" evidence="3">
    <location>
        <begin position="70"/>
        <end position="97"/>
    </location>
</feature>
<dbReference type="Pfam" id="PF00010">
    <property type="entry name" value="HLH"/>
    <property type="match status" value="1"/>
</dbReference>
<gene>
    <name evidence="6" type="ORF">Q9L58_004320</name>
</gene>
<reference evidence="6 7" key="1">
    <citation type="submission" date="2024-02" db="EMBL/GenBank/DDBJ databases">
        <title>Discinaceae phylogenomics.</title>
        <authorList>
            <person name="Dirks A.C."/>
            <person name="James T.Y."/>
        </authorList>
    </citation>
    <scope>NUCLEOTIDE SEQUENCE [LARGE SCALE GENOMIC DNA]</scope>
    <source>
        <strain evidence="6 7">ACD0624</strain>
    </source>
</reference>
<dbReference type="PROSITE" id="PS50888">
    <property type="entry name" value="BHLH"/>
    <property type="match status" value="1"/>
</dbReference>
<dbReference type="Proteomes" id="UP001447188">
    <property type="component" value="Unassembled WGS sequence"/>
</dbReference>
<evidence type="ECO:0000256" key="3">
    <source>
        <dbReference type="SAM" id="Coils"/>
    </source>
</evidence>
<dbReference type="EMBL" id="JBBBZM010000045">
    <property type="protein sequence ID" value="KAL0636712.1"/>
    <property type="molecule type" value="Genomic_DNA"/>
</dbReference>
<dbReference type="InterPro" id="IPR036638">
    <property type="entry name" value="HLH_DNA-bd_sf"/>
</dbReference>
<comment type="caution">
    <text evidence="6">The sequence shown here is derived from an EMBL/GenBank/DDBJ whole genome shotgun (WGS) entry which is preliminary data.</text>
</comment>
<evidence type="ECO:0000256" key="2">
    <source>
        <dbReference type="ARBA" id="ARBA00023242"/>
    </source>
</evidence>
<protein>
    <recommendedName>
        <fullName evidence="5">BHLH domain-containing protein</fullName>
    </recommendedName>
</protein>
<evidence type="ECO:0000256" key="4">
    <source>
        <dbReference type="SAM" id="MobiDB-lite"/>
    </source>
</evidence>
<evidence type="ECO:0000313" key="6">
    <source>
        <dbReference type="EMBL" id="KAL0636712.1"/>
    </source>
</evidence>
<accession>A0ABR3GLA9</accession>
<dbReference type="InterPro" id="IPR011598">
    <property type="entry name" value="bHLH_dom"/>
</dbReference>
<evidence type="ECO:0000256" key="1">
    <source>
        <dbReference type="ARBA" id="ARBA00023125"/>
    </source>
</evidence>
<dbReference type="SMART" id="SM00353">
    <property type="entry name" value="HLH"/>
    <property type="match status" value="1"/>
</dbReference>
<keyword evidence="3" id="KW-0175">Coiled coil</keyword>
<keyword evidence="7" id="KW-1185">Reference proteome</keyword>
<proteinExistence type="predicted"/>
<dbReference type="Gene3D" id="4.10.280.10">
    <property type="entry name" value="Helix-loop-helix DNA-binding domain"/>
    <property type="match status" value="1"/>
</dbReference>
<feature type="domain" description="BHLH" evidence="5">
    <location>
        <begin position="22"/>
        <end position="73"/>
    </location>
</feature>
<keyword evidence="1" id="KW-0238">DNA-binding</keyword>
<dbReference type="SUPFAM" id="SSF47459">
    <property type="entry name" value="HLH, helix-loop-helix DNA-binding domain"/>
    <property type="match status" value="1"/>
</dbReference>
<evidence type="ECO:0000259" key="5">
    <source>
        <dbReference type="PROSITE" id="PS50888"/>
    </source>
</evidence>